<dbReference type="RefSeq" id="WP_046770897.1">
    <property type="nucleotide sequence ID" value="NZ_LBMC01000037.1"/>
</dbReference>
<keyword evidence="5" id="KW-1185">Reference proteome</keyword>
<dbReference type="Proteomes" id="UP000182977">
    <property type="component" value="Chromosome I"/>
</dbReference>
<dbReference type="InterPro" id="IPR027417">
    <property type="entry name" value="P-loop_NTPase"/>
</dbReference>
<sequence>MSAPLLQARELRKTFGHVQAVRGVDLEVSAGEVLSIVGDNGAGKSTLIKLLAGVYAPDPGGEIVVGGEVQQWAGPKDAIDAGIATVYQDLSLVDTRSVAANLFLGRELRRGPFVDHRAMIAEAERILHEFTFRLPSVKVPVSMLSGGQRQSVAIGRVLLQGAQLVILDEPTAALGVQESRRVIDVIARLRDAGKAVIVISHNLEQVWDVTDRFLALRLGRVAGIRAKEDTTVDEIVRLNVYGE</sequence>
<organism evidence="4 5">
    <name type="scientific">Jiangella alkaliphila</name>
    <dbReference type="NCBI Taxonomy" id="419479"/>
    <lineage>
        <taxon>Bacteria</taxon>
        <taxon>Bacillati</taxon>
        <taxon>Actinomycetota</taxon>
        <taxon>Actinomycetes</taxon>
        <taxon>Jiangellales</taxon>
        <taxon>Jiangellaceae</taxon>
        <taxon>Jiangella</taxon>
    </lineage>
</organism>
<evidence type="ECO:0000313" key="5">
    <source>
        <dbReference type="Proteomes" id="UP000182977"/>
    </source>
</evidence>
<accession>A0A1H2J6X6</accession>
<dbReference type="EMBL" id="LT629791">
    <property type="protein sequence ID" value="SDU51808.1"/>
    <property type="molecule type" value="Genomic_DNA"/>
</dbReference>
<evidence type="ECO:0000259" key="3">
    <source>
        <dbReference type="PROSITE" id="PS50893"/>
    </source>
</evidence>
<name>A0A1H2J6X6_9ACTN</name>
<dbReference type="Gene3D" id="3.40.50.300">
    <property type="entry name" value="P-loop containing nucleotide triphosphate hydrolases"/>
    <property type="match status" value="1"/>
</dbReference>
<dbReference type="CDD" id="cd03216">
    <property type="entry name" value="ABC_Carb_Monos_I"/>
    <property type="match status" value="1"/>
</dbReference>
<dbReference type="Pfam" id="PF00005">
    <property type="entry name" value="ABC_tran"/>
    <property type="match status" value="1"/>
</dbReference>
<dbReference type="InterPro" id="IPR003593">
    <property type="entry name" value="AAA+_ATPase"/>
</dbReference>
<gene>
    <name evidence="4" type="ORF">SAMN04488563_2338</name>
</gene>
<evidence type="ECO:0000313" key="4">
    <source>
        <dbReference type="EMBL" id="SDU51808.1"/>
    </source>
</evidence>
<reference evidence="5" key="1">
    <citation type="submission" date="2016-10" db="EMBL/GenBank/DDBJ databases">
        <authorList>
            <person name="Varghese N."/>
            <person name="Submissions S."/>
        </authorList>
    </citation>
    <scope>NUCLEOTIDE SEQUENCE [LARGE SCALE GENOMIC DNA]</scope>
    <source>
        <strain evidence="5">DSM 45079</strain>
    </source>
</reference>
<keyword evidence="1" id="KW-0547">Nucleotide-binding</keyword>
<dbReference type="GO" id="GO:0005524">
    <property type="term" value="F:ATP binding"/>
    <property type="evidence" value="ECO:0007669"/>
    <property type="project" value="UniProtKB-KW"/>
</dbReference>
<dbReference type="GO" id="GO:0016887">
    <property type="term" value="F:ATP hydrolysis activity"/>
    <property type="evidence" value="ECO:0007669"/>
    <property type="project" value="InterPro"/>
</dbReference>
<feature type="domain" description="ABC transporter" evidence="3">
    <location>
        <begin position="6"/>
        <end position="243"/>
    </location>
</feature>
<evidence type="ECO:0000256" key="2">
    <source>
        <dbReference type="ARBA" id="ARBA00022840"/>
    </source>
</evidence>
<dbReference type="AlphaFoldDB" id="A0A1H2J6X6"/>
<keyword evidence="2 4" id="KW-0067">ATP-binding</keyword>
<dbReference type="OrthoDB" id="7875923at2"/>
<dbReference type="InterPro" id="IPR003439">
    <property type="entry name" value="ABC_transporter-like_ATP-bd"/>
</dbReference>
<dbReference type="PANTHER" id="PTHR43790:SF8">
    <property type="entry name" value="SUGAR ABC TRANSPORTER ATP-BINDING PROTEIN"/>
    <property type="match status" value="1"/>
</dbReference>
<dbReference type="InterPro" id="IPR050107">
    <property type="entry name" value="ABC_carbohydrate_import_ATPase"/>
</dbReference>
<dbReference type="SMART" id="SM00382">
    <property type="entry name" value="AAA"/>
    <property type="match status" value="1"/>
</dbReference>
<dbReference type="SUPFAM" id="SSF52540">
    <property type="entry name" value="P-loop containing nucleoside triphosphate hydrolases"/>
    <property type="match status" value="1"/>
</dbReference>
<dbReference type="PROSITE" id="PS50893">
    <property type="entry name" value="ABC_TRANSPORTER_2"/>
    <property type="match status" value="1"/>
</dbReference>
<dbReference type="PANTHER" id="PTHR43790">
    <property type="entry name" value="CARBOHYDRATE TRANSPORT ATP-BINDING PROTEIN MG119-RELATED"/>
    <property type="match status" value="1"/>
</dbReference>
<protein>
    <submittedName>
        <fullName evidence="4">Monosaccharide ABC transporter ATP-binding protein, CUT2 family</fullName>
    </submittedName>
</protein>
<proteinExistence type="predicted"/>
<evidence type="ECO:0000256" key="1">
    <source>
        <dbReference type="ARBA" id="ARBA00022741"/>
    </source>
</evidence>
<dbReference type="STRING" id="419479.SAMN04488563_2338"/>